<keyword evidence="3" id="KW-0285">Flavoprotein</keyword>
<evidence type="ECO:0000256" key="4">
    <source>
        <dbReference type="ARBA" id="ARBA00022827"/>
    </source>
</evidence>
<dbReference type="Gene3D" id="3.30.9.10">
    <property type="entry name" value="D-Amino Acid Oxidase, subunit A, domain 2"/>
    <property type="match status" value="1"/>
</dbReference>
<dbReference type="AlphaFoldDB" id="A0A222EAV7"/>
<dbReference type="InterPro" id="IPR038299">
    <property type="entry name" value="DAO_C_sf"/>
</dbReference>
<keyword evidence="5 7" id="KW-0560">Oxidoreductase</keyword>
<keyword evidence="8" id="KW-1185">Reference proteome</keyword>
<dbReference type="InterPro" id="IPR036188">
    <property type="entry name" value="FAD/NAD-bd_sf"/>
</dbReference>
<protein>
    <submittedName>
        <fullName evidence="7">Glycerol-3-phosphate dehydrogenase 2</fullName>
        <ecNumber evidence="7">1.1.5.3</ecNumber>
    </submittedName>
</protein>
<name>A0A222EAV7_9RHOB</name>
<dbReference type="Gene3D" id="1.10.8.870">
    <property type="entry name" value="Alpha-glycerophosphate oxidase, cap domain"/>
    <property type="match status" value="1"/>
</dbReference>
<evidence type="ECO:0000256" key="1">
    <source>
        <dbReference type="ARBA" id="ARBA00001974"/>
    </source>
</evidence>
<keyword evidence="7" id="KW-0614">Plasmid</keyword>
<evidence type="ECO:0000256" key="3">
    <source>
        <dbReference type="ARBA" id="ARBA00022630"/>
    </source>
</evidence>
<organism evidence="7 8">
    <name type="scientific">Antarctobacter heliothermus</name>
    <dbReference type="NCBI Taxonomy" id="74033"/>
    <lineage>
        <taxon>Bacteria</taxon>
        <taxon>Pseudomonadati</taxon>
        <taxon>Pseudomonadota</taxon>
        <taxon>Alphaproteobacteria</taxon>
        <taxon>Rhodobacterales</taxon>
        <taxon>Roseobacteraceae</taxon>
        <taxon>Antarctobacter</taxon>
    </lineage>
</organism>
<comment type="similarity">
    <text evidence="2">Belongs to the FAD-dependent glycerol-3-phosphate dehydrogenase family.</text>
</comment>
<dbReference type="EMBL" id="CP022541">
    <property type="protein sequence ID" value="ASP23282.1"/>
    <property type="molecule type" value="Genomic_DNA"/>
</dbReference>
<dbReference type="PANTHER" id="PTHR11985">
    <property type="entry name" value="GLYCEROL-3-PHOSPHATE DEHYDROGENASE"/>
    <property type="match status" value="1"/>
</dbReference>
<dbReference type="SUPFAM" id="SSF51905">
    <property type="entry name" value="FAD/NAD(P)-binding domain"/>
    <property type="match status" value="1"/>
</dbReference>
<evidence type="ECO:0000313" key="7">
    <source>
        <dbReference type="EMBL" id="ASP23282.1"/>
    </source>
</evidence>
<dbReference type="PANTHER" id="PTHR11985:SF15">
    <property type="entry name" value="GLYCEROL-3-PHOSPHATE DEHYDROGENASE, MITOCHONDRIAL"/>
    <property type="match status" value="1"/>
</dbReference>
<gene>
    <name evidence="7" type="primary">glpD2</name>
    <name evidence="7" type="ORF">ANTHELSMS3_04892</name>
</gene>
<evidence type="ECO:0000313" key="8">
    <source>
        <dbReference type="Proteomes" id="UP000203589"/>
    </source>
</evidence>
<dbReference type="Gene3D" id="3.50.50.60">
    <property type="entry name" value="FAD/NAD(P)-binding domain"/>
    <property type="match status" value="1"/>
</dbReference>
<keyword evidence="4" id="KW-0274">FAD</keyword>
<comment type="cofactor">
    <cofactor evidence="1">
        <name>FAD</name>
        <dbReference type="ChEBI" id="CHEBI:57692"/>
    </cofactor>
</comment>
<dbReference type="GO" id="GO:0004368">
    <property type="term" value="F:glycerol-3-phosphate dehydrogenase (quinone) activity"/>
    <property type="evidence" value="ECO:0007669"/>
    <property type="project" value="UniProtKB-EC"/>
</dbReference>
<dbReference type="OrthoDB" id="9766796at2"/>
<reference evidence="7 8" key="1">
    <citation type="submission" date="2017-07" db="EMBL/GenBank/DDBJ databases">
        <title>Genome Sequence of Antarctobacter heliothermus Strain SMS3 Isolated from a culture of the Diatom Skeletonema marinoi.</title>
        <authorList>
            <person name="Topel M."/>
            <person name="Pinder M.I.M."/>
            <person name="Johansson O.N."/>
            <person name="Kourtchenko O."/>
            <person name="Godhe A."/>
            <person name="Clarke A.K."/>
        </authorList>
    </citation>
    <scope>NUCLEOTIDE SEQUENCE [LARGE SCALE GENOMIC DNA]</scope>
    <source>
        <strain evidence="7 8">SMS3</strain>
        <plasmid evidence="8">Plasmid psms3-1</plasmid>
    </source>
</reference>
<dbReference type="RefSeq" id="WP_094037393.1">
    <property type="nucleotide sequence ID" value="NZ_CP022541.1"/>
</dbReference>
<dbReference type="InterPro" id="IPR000447">
    <property type="entry name" value="G3P_DH_FAD-dep"/>
</dbReference>
<dbReference type="Pfam" id="PF01266">
    <property type="entry name" value="DAO"/>
    <property type="match status" value="1"/>
</dbReference>
<feature type="domain" description="FAD dependent oxidoreductase" evidence="6">
    <location>
        <begin position="15"/>
        <end position="379"/>
    </location>
</feature>
<dbReference type="PRINTS" id="PR01001">
    <property type="entry name" value="FADG3PDH"/>
</dbReference>
<dbReference type="Proteomes" id="UP000203589">
    <property type="component" value="Plasmid pSMS3-1"/>
</dbReference>
<accession>A0A222EAV7</accession>
<dbReference type="KEGG" id="aht:ANTHELSMS3_04892"/>
<proteinExistence type="inferred from homology"/>
<sequence>MKRATVADLAAEPFDILVVGGGIYGMMAAREAALHGLRVALVERADFGGATSHNSLKVMHGGIRYVQHLDFGRLRASVRERAFWQAAAPDLVRPMDFIIPLFGYGVRGPGAFAAAAALYTAASIGLRGPGYGGTGVVSAGTARARLGELAPAGLTGGGVWRDGQIEDINQLHIRVLRSAIDAGAMASNHVEAVTLVRDGDAVTGARLRDMITGAEGTVRAGVTLCCSGAATPQLAATVIPGAERRLPGFARATNLVIDRPAETIAKGIVSRSRSDAVVDRGGRMFFLTPWQGRTIIGTHEAPAPDRVARDPDDIRPFLEEIAEAAPALDLAERDIQWVHQGLIPAEVDDGPDKVRRMTRGALIDHAEADGVGGLICVVGVKYTTARLIAERAVTRARRQLDREAVDPSVSYRTPLPVTGSMAIEKVSEAALETRMREAFEDEMAVTLADAVIRRTRFAERGELGAGASGLKDRLARAAAKIQAWDDHRATQERDTLERALAEGNRPIDTAV</sequence>
<evidence type="ECO:0000259" key="6">
    <source>
        <dbReference type="Pfam" id="PF01266"/>
    </source>
</evidence>
<dbReference type="EC" id="1.1.5.3" evidence="7"/>
<evidence type="ECO:0000256" key="2">
    <source>
        <dbReference type="ARBA" id="ARBA00007330"/>
    </source>
</evidence>
<dbReference type="GO" id="GO:0046168">
    <property type="term" value="P:glycerol-3-phosphate catabolic process"/>
    <property type="evidence" value="ECO:0007669"/>
    <property type="project" value="TreeGrafter"/>
</dbReference>
<evidence type="ECO:0000256" key="5">
    <source>
        <dbReference type="ARBA" id="ARBA00023002"/>
    </source>
</evidence>
<geneLocation type="plasmid" evidence="8">
    <name>psms3-1</name>
</geneLocation>
<dbReference type="InterPro" id="IPR006076">
    <property type="entry name" value="FAD-dep_OxRdtase"/>
</dbReference>